<proteinExistence type="predicted"/>
<sequence length="342" mass="39016">MRVGFNPHKDQIQQSDDYFHQVILPVYIPSFEGYFKDSFAILKYCIDSLLLTVHSKTYITIVNNGSCETIVNYLNELLAAQKIHELLHTTNVGKMNAVLKGLSGNDFPLVTIADSDVMFLPDWQKATYAVFENFPKAGAVCPTPSSRSYKTYTANIFWDYFWSRKLQFTAVKNPEGLKAFGHSVGNENFYNCYQLEKYLTLTQGNTKAVIGAGHYLATYRHEIFKKGLPKQTRFRLGGTSERDILDIPVVKSGYYRLSTEDNYAFHLGNVTESWMTDALDKLINTLVAEVKPPDLKSIKGIGIGYFVKIRLFSKIIFHKSILPLFFRFKGLPTRMVQAYLKN</sequence>
<evidence type="ECO:0000313" key="3">
    <source>
        <dbReference type="Proteomes" id="UP000307507"/>
    </source>
</evidence>
<dbReference type="InterPro" id="IPR001173">
    <property type="entry name" value="Glyco_trans_2-like"/>
</dbReference>
<feature type="domain" description="Glycosyltransferase 2-like" evidence="1">
    <location>
        <begin position="39"/>
        <end position="168"/>
    </location>
</feature>
<gene>
    <name evidence="2" type="ORF">E6C50_10105</name>
</gene>
<dbReference type="Proteomes" id="UP000307507">
    <property type="component" value="Unassembled WGS sequence"/>
</dbReference>
<dbReference type="OrthoDB" id="1116632at2"/>
<comment type="caution">
    <text evidence="2">The sequence shown here is derived from an EMBL/GenBank/DDBJ whole genome shotgun (WGS) entry which is preliminary data.</text>
</comment>
<organism evidence="2 3">
    <name type="scientific">Flavobacterium supellecticarium</name>
    <dbReference type="NCBI Taxonomy" id="2565924"/>
    <lineage>
        <taxon>Bacteria</taxon>
        <taxon>Pseudomonadati</taxon>
        <taxon>Bacteroidota</taxon>
        <taxon>Flavobacteriia</taxon>
        <taxon>Flavobacteriales</taxon>
        <taxon>Flavobacteriaceae</taxon>
        <taxon>Flavobacterium</taxon>
    </lineage>
</organism>
<evidence type="ECO:0000313" key="2">
    <source>
        <dbReference type="EMBL" id="THF50572.1"/>
    </source>
</evidence>
<name>A0A4S3ZXF9_9FLAO</name>
<dbReference type="EMBL" id="SSNZ01000003">
    <property type="protein sequence ID" value="THF50572.1"/>
    <property type="molecule type" value="Genomic_DNA"/>
</dbReference>
<keyword evidence="3" id="KW-1185">Reference proteome</keyword>
<dbReference type="InterPro" id="IPR029044">
    <property type="entry name" value="Nucleotide-diphossugar_trans"/>
</dbReference>
<evidence type="ECO:0000259" key="1">
    <source>
        <dbReference type="Pfam" id="PF00535"/>
    </source>
</evidence>
<reference evidence="2 3" key="1">
    <citation type="submission" date="2019-04" db="EMBL/GenBank/DDBJ databases">
        <title>Flavobacterium sp. nov. isolated from construction timber.</title>
        <authorList>
            <person name="Lin S.-Y."/>
            <person name="Chang C.-T."/>
            <person name="Young C.-C."/>
        </authorList>
    </citation>
    <scope>NUCLEOTIDE SEQUENCE [LARGE SCALE GENOMIC DNA]</scope>
    <source>
        <strain evidence="2 3">CC-CTC003</strain>
    </source>
</reference>
<dbReference type="GO" id="GO:0016740">
    <property type="term" value="F:transferase activity"/>
    <property type="evidence" value="ECO:0007669"/>
    <property type="project" value="UniProtKB-KW"/>
</dbReference>
<dbReference type="RefSeq" id="WP_136403113.1">
    <property type="nucleotide sequence ID" value="NZ_SSNZ01000003.1"/>
</dbReference>
<dbReference type="AlphaFoldDB" id="A0A4S3ZXF9"/>
<accession>A0A4S3ZXF9</accession>
<keyword evidence="2" id="KW-0808">Transferase</keyword>
<dbReference type="Gene3D" id="3.90.550.10">
    <property type="entry name" value="Spore Coat Polysaccharide Biosynthesis Protein SpsA, Chain A"/>
    <property type="match status" value="1"/>
</dbReference>
<protein>
    <submittedName>
        <fullName evidence="2">Glycosyltransferase family 2 protein</fullName>
    </submittedName>
</protein>
<dbReference type="SUPFAM" id="SSF53448">
    <property type="entry name" value="Nucleotide-diphospho-sugar transferases"/>
    <property type="match status" value="1"/>
</dbReference>
<dbReference type="CDD" id="cd00761">
    <property type="entry name" value="Glyco_tranf_GTA_type"/>
    <property type="match status" value="1"/>
</dbReference>
<dbReference type="Pfam" id="PF00535">
    <property type="entry name" value="Glycos_transf_2"/>
    <property type="match status" value="1"/>
</dbReference>